<evidence type="ECO:0000256" key="1">
    <source>
        <dbReference type="ARBA" id="ARBA00007692"/>
    </source>
</evidence>
<organism evidence="5 6">
    <name type="scientific">Edaphochlamys debaryana</name>
    <dbReference type="NCBI Taxonomy" id="47281"/>
    <lineage>
        <taxon>Eukaryota</taxon>
        <taxon>Viridiplantae</taxon>
        <taxon>Chlorophyta</taxon>
        <taxon>core chlorophytes</taxon>
        <taxon>Chlorophyceae</taxon>
        <taxon>CS clade</taxon>
        <taxon>Chlamydomonadales</taxon>
        <taxon>Chlamydomonadales incertae sedis</taxon>
        <taxon>Edaphochlamys</taxon>
    </lineage>
</organism>
<comment type="caution">
    <text evidence="5">The sequence shown here is derived from an EMBL/GenBank/DDBJ whole genome shotgun (WGS) entry which is preliminary data.</text>
</comment>
<feature type="compositionally biased region" description="Gly residues" evidence="4">
    <location>
        <begin position="809"/>
        <end position="823"/>
    </location>
</feature>
<dbReference type="GO" id="GO:0006353">
    <property type="term" value="P:DNA-templated transcription termination"/>
    <property type="evidence" value="ECO:0007669"/>
    <property type="project" value="UniProtKB-KW"/>
</dbReference>
<dbReference type="InterPro" id="IPR003690">
    <property type="entry name" value="MTERF"/>
</dbReference>
<dbReference type="EMBL" id="JAEHOE010000004">
    <property type="protein sequence ID" value="KAG2500308.1"/>
    <property type="molecule type" value="Genomic_DNA"/>
</dbReference>
<feature type="compositionally biased region" description="Polar residues" evidence="4">
    <location>
        <begin position="1"/>
        <end position="12"/>
    </location>
</feature>
<feature type="compositionally biased region" description="Pro residues" evidence="4">
    <location>
        <begin position="32"/>
        <end position="64"/>
    </location>
</feature>
<evidence type="ECO:0000313" key="6">
    <source>
        <dbReference type="Proteomes" id="UP000612055"/>
    </source>
</evidence>
<feature type="compositionally biased region" description="Low complexity" evidence="4">
    <location>
        <begin position="305"/>
        <end position="337"/>
    </location>
</feature>
<dbReference type="GO" id="GO:0003676">
    <property type="term" value="F:nucleic acid binding"/>
    <property type="evidence" value="ECO:0007669"/>
    <property type="project" value="InterPro"/>
</dbReference>
<protein>
    <submittedName>
        <fullName evidence="5">Uncharacterized protein</fullName>
    </submittedName>
</protein>
<feature type="compositionally biased region" description="Low complexity" evidence="4">
    <location>
        <begin position="713"/>
        <end position="727"/>
    </location>
</feature>
<evidence type="ECO:0000313" key="5">
    <source>
        <dbReference type="EMBL" id="KAG2500308.1"/>
    </source>
</evidence>
<dbReference type="SMART" id="SM00733">
    <property type="entry name" value="Mterf"/>
    <property type="match status" value="6"/>
</dbReference>
<evidence type="ECO:0000256" key="4">
    <source>
        <dbReference type="SAM" id="MobiDB-lite"/>
    </source>
</evidence>
<accession>A0A836C5Q9</accession>
<dbReference type="PANTHER" id="PTHR15437:SF6">
    <property type="entry name" value="TRANSCRIPTION TERMINATION FACTOR, MITOCHONDRIAL"/>
    <property type="match status" value="1"/>
</dbReference>
<feature type="region of interest" description="Disordered" evidence="4">
    <location>
        <begin position="303"/>
        <end position="337"/>
    </location>
</feature>
<reference evidence="5" key="1">
    <citation type="journal article" date="2020" name="bioRxiv">
        <title>Comparative genomics of Chlamydomonas.</title>
        <authorList>
            <person name="Craig R.J."/>
            <person name="Hasan A.R."/>
            <person name="Ness R.W."/>
            <person name="Keightley P.D."/>
        </authorList>
    </citation>
    <scope>NUCLEOTIDE SEQUENCE</scope>
    <source>
        <strain evidence="5">CCAP 11/70</strain>
    </source>
</reference>
<evidence type="ECO:0000256" key="3">
    <source>
        <dbReference type="ARBA" id="ARBA00022946"/>
    </source>
</evidence>
<dbReference type="InterPro" id="IPR038538">
    <property type="entry name" value="MTERF_sf"/>
</dbReference>
<dbReference type="Gene3D" id="1.25.70.10">
    <property type="entry name" value="Transcription termination factor 3, mitochondrial"/>
    <property type="match status" value="3"/>
</dbReference>
<comment type="similarity">
    <text evidence="1">Belongs to the mTERF family.</text>
</comment>
<keyword evidence="2" id="KW-0805">Transcription regulation</keyword>
<sequence length="872" mass="91341">MGADRVQTTAYSGTADPEPSGPTQLSSASEGGPPPGTAAPAPGGPGPAGPGPGGPPTPPLPPPEAVLDAWVTAFGLPRQQLRNILERQPALVRANPQLLSERIAVYTRATTISAYQLLYMIARRPAVLSIAPSGVAERLDDLGQALGLSAEETVKLALSQPAFLELQADTLRALSSRVSAELKVRPAAALRILAGLPPESLPALMGRSPIVTGGAGPAGAGAAAAGGGSGAAAGPGVAGPAVVRGPLAERFDALRRLLRENFGSRRATRPATLLLVSRCPALLALPTKAVAATLAALMTIPPTKAASGPSPSSASASPSASSPCTSPSSSASSSASAPASRGRQLLDVILSCPRILTLPPEALRGRFVTLAAAARIDLPAVVAMLLLQPRLLLVEPARLRARLEGLIFQLMIPRRAALDLVVRQPQLLLYDTETLAENWGALQGLLGITFEAALSMITRHPNLLCYSPATLSSKLAALEATFSLPHARAVLLAVARPALLTFSERRFKRVHRVLCSVLPPMPGAALGRLVVREPALLLEDCTRLASKVSDAASLLALTEPEVGDMLSRSPHFITRDFRHWQTNLDKALHWQTNLDTVVSRLGLALEGARALVRRYPGLLGLDAAELYRNAGTLMAYVRTSPAWAAQLDRAAPELLHRLLREHTPQTLEHLAFLVDSRLQSRQSHLAPIVWDRAAFVQRYPGFEAWQAQQAAAARAPNGLPLRTGPRLPRQRQQRQGQKSQAQQQERAGRGAAEEEVEAAGARGSEERGPARDVRPAAPEPSRVAASAAADRGTGSAPGLAEAAEEAGAESGGGGSGNGSGKGPSGNLIERPRRLGAPNYDSDGGGAVRKTATRRLQVVRLPTLSSIDDPPRQ</sequence>
<dbReference type="Pfam" id="PF02536">
    <property type="entry name" value="mTERF"/>
    <property type="match status" value="2"/>
</dbReference>
<feature type="region of interest" description="Disordered" evidence="4">
    <location>
        <begin position="1"/>
        <end position="64"/>
    </location>
</feature>
<feature type="region of interest" description="Disordered" evidence="4">
    <location>
        <begin position="713"/>
        <end position="853"/>
    </location>
</feature>
<dbReference type="AlphaFoldDB" id="A0A836C5Q9"/>
<dbReference type="PANTHER" id="PTHR15437">
    <property type="entry name" value="TRANSCRIPTION TERMINATION FACTOR, MITOCHONDRIAL"/>
    <property type="match status" value="1"/>
</dbReference>
<dbReference type="OrthoDB" id="542725at2759"/>
<keyword evidence="2" id="KW-0806">Transcription termination</keyword>
<keyword evidence="2" id="KW-0804">Transcription</keyword>
<keyword evidence="6" id="KW-1185">Reference proteome</keyword>
<dbReference type="Proteomes" id="UP000612055">
    <property type="component" value="Unassembled WGS sequence"/>
</dbReference>
<feature type="compositionally biased region" description="Basic and acidic residues" evidence="4">
    <location>
        <begin position="763"/>
        <end position="774"/>
    </location>
</feature>
<feature type="compositionally biased region" description="Low complexity" evidence="4">
    <location>
        <begin position="733"/>
        <end position="745"/>
    </location>
</feature>
<gene>
    <name evidence="5" type="ORF">HYH03_001884</name>
</gene>
<proteinExistence type="inferred from homology"/>
<keyword evidence="3" id="KW-0809">Transit peptide</keyword>
<name>A0A836C5Q9_9CHLO</name>
<evidence type="ECO:0000256" key="2">
    <source>
        <dbReference type="ARBA" id="ARBA00022472"/>
    </source>
</evidence>